<dbReference type="GO" id="GO:0009094">
    <property type="term" value="P:L-phenylalanine biosynthetic process"/>
    <property type="evidence" value="ECO:0007669"/>
    <property type="project" value="InterPro"/>
</dbReference>
<feature type="non-terminal residue" evidence="2">
    <location>
        <position position="48"/>
    </location>
</feature>
<dbReference type="InterPro" id="IPR001086">
    <property type="entry name" value="Preph_deHydtase"/>
</dbReference>
<evidence type="ECO:0000313" key="2">
    <source>
        <dbReference type="EMBL" id="SVB27997.1"/>
    </source>
</evidence>
<dbReference type="EMBL" id="UINC01035496">
    <property type="protein sequence ID" value="SVB27997.1"/>
    <property type="molecule type" value="Genomic_DNA"/>
</dbReference>
<dbReference type="Pfam" id="PF00800">
    <property type="entry name" value="PDT"/>
    <property type="match status" value="1"/>
</dbReference>
<evidence type="ECO:0000259" key="1">
    <source>
        <dbReference type="PROSITE" id="PS51171"/>
    </source>
</evidence>
<accession>A0A382CRT7</accession>
<dbReference type="SUPFAM" id="SSF53850">
    <property type="entry name" value="Periplasmic binding protein-like II"/>
    <property type="match status" value="1"/>
</dbReference>
<reference evidence="2" key="1">
    <citation type="submission" date="2018-05" db="EMBL/GenBank/DDBJ databases">
        <authorList>
            <person name="Lanie J.A."/>
            <person name="Ng W.-L."/>
            <person name="Kazmierczak K.M."/>
            <person name="Andrzejewski T.M."/>
            <person name="Davidsen T.M."/>
            <person name="Wayne K.J."/>
            <person name="Tettelin H."/>
            <person name="Glass J.I."/>
            <person name="Rusch D."/>
            <person name="Podicherti R."/>
            <person name="Tsui H.-C.T."/>
            <person name="Winkler M.E."/>
        </authorList>
    </citation>
    <scope>NUCLEOTIDE SEQUENCE</scope>
</reference>
<proteinExistence type="predicted"/>
<sequence length="48" mass="5504">MPKRLGYLAPPGTYTEEATERYDPEAERIPYTTFKTIIEAVRVGEVDE</sequence>
<dbReference type="GO" id="GO:0004664">
    <property type="term" value="F:prephenate dehydratase activity"/>
    <property type="evidence" value="ECO:0007669"/>
    <property type="project" value="InterPro"/>
</dbReference>
<dbReference type="Gene3D" id="3.40.190.10">
    <property type="entry name" value="Periplasmic binding protein-like II"/>
    <property type="match status" value="1"/>
</dbReference>
<dbReference type="AlphaFoldDB" id="A0A382CRT7"/>
<name>A0A382CRT7_9ZZZZ</name>
<gene>
    <name evidence="2" type="ORF">METZ01_LOCUS180851</name>
</gene>
<dbReference type="PROSITE" id="PS51171">
    <property type="entry name" value="PREPHENATE_DEHYDR_3"/>
    <property type="match status" value="1"/>
</dbReference>
<protein>
    <recommendedName>
        <fullName evidence="1">Prephenate dehydratase domain-containing protein</fullName>
    </recommendedName>
</protein>
<organism evidence="2">
    <name type="scientific">marine metagenome</name>
    <dbReference type="NCBI Taxonomy" id="408172"/>
    <lineage>
        <taxon>unclassified sequences</taxon>
        <taxon>metagenomes</taxon>
        <taxon>ecological metagenomes</taxon>
    </lineage>
</organism>
<feature type="domain" description="Prephenate dehydratase" evidence="1">
    <location>
        <begin position="4"/>
        <end position="48"/>
    </location>
</feature>